<dbReference type="Proteomes" id="UP000838412">
    <property type="component" value="Chromosome 4"/>
</dbReference>
<evidence type="ECO:0000313" key="1">
    <source>
        <dbReference type="EMBL" id="CAH1262160.1"/>
    </source>
</evidence>
<reference evidence="1" key="1">
    <citation type="submission" date="2022-01" db="EMBL/GenBank/DDBJ databases">
        <authorList>
            <person name="Braso-Vives M."/>
        </authorList>
    </citation>
    <scope>NUCLEOTIDE SEQUENCE</scope>
</reference>
<protein>
    <submittedName>
        <fullName evidence="1">Hypp2509 protein</fullName>
    </submittedName>
</protein>
<accession>A0A8J9ZSV8</accession>
<sequence>MSSPLPDLDKAPTFPLAVFHLSTGAFLWNGAEMGSISPAHSRHSTPAVTAAVSTKDSTTGSTTTELSLKSRFHYTAIALRPRCDLN</sequence>
<dbReference type="EMBL" id="OV696689">
    <property type="protein sequence ID" value="CAH1262160.1"/>
    <property type="molecule type" value="Genomic_DNA"/>
</dbReference>
<gene>
    <name evidence="1" type="primary">Hypp2509</name>
    <name evidence="1" type="ORF">BLAG_LOCUS17345</name>
</gene>
<dbReference type="AlphaFoldDB" id="A0A8J9ZSV8"/>
<evidence type="ECO:0000313" key="2">
    <source>
        <dbReference type="Proteomes" id="UP000838412"/>
    </source>
</evidence>
<name>A0A8J9ZSV8_BRALA</name>
<keyword evidence="2" id="KW-1185">Reference proteome</keyword>
<proteinExistence type="predicted"/>
<organism evidence="1 2">
    <name type="scientific">Branchiostoma lanceolatum</name>
    <name type="common">Common lancelet</name>
    <name type="synonym">Amphioxus lanceolatum</name>
    <dbReference type="NCBI Taxonomy" id="7740"/>
    <lineage>
        <taxon>Eukaryota</taxon>
        <taxon>Metazoa</taxon>
        <taxon>Chordata</taxon>
        <taxon>Cephalochordata</taxon>
        <taxon>Leptocardii</taxon>
        <taxon>Amphioxiformes</taxon>
        <taxon>Branchiostomatidae</taxon>
        <taxon>Branchiostoma</taxon>
    </lineage>
</organism>